<accession>A0A7S3WDX2</accession>
<dbReference type="EMBL" id="HBIR01024852">
    <property type="protein sequence ID" value="CAE0551928.1"/>
    <property type="molecule type" value="Transcribed_RNA"/>
</dbReference>
<gene>
    <name evidence="2" type="ORF">EHUX00137_LOCUS19072</name>
</gene>
<dbReference type="AlphaFoldDB" id="A0A7S3WDX2"/>
<organism evidence="2">
    <name type="scientific">Emiliania huxleyi</name>
    <name type="common">Coccolithophore</name>
    <name type="synonym">Pontosphaera huxleyi</name>
    <dbReference type="NCBI Taxonomy" id="2903"/>
    <lineage>
        <taxon>Eukaryota</taxon>
        <taxon>Haptista</taxon>
        <taxon>Haptophyta</taxon>
        <taxon>Prymnesiophyceae</taxon>
        <taxon>Isochrysidales</taxon>
        <taxon>Noelaerhabdaceae</taxon>
        <taxon>Emiliania</taxon>
    </lineage>
</organism>
<feature type="compositionally biased region" description="Basic residues" evidence="1">
    <location>
        <begin position="7"/>
        <end position="22"/>
    </location>
</feature>
<evidence type="ECO:0000313" key="2">
    <source>
        <dbReference type="EMBL" id="CAE0551928.1"/>
    </source>
</evidence>
<evidence type="ECO:0000256" key="1">
    <source>
        <dbReference type="SAM" id="MobiDB-lite"/>
    </source>
</evidence>
<name>A0A7S3WDX2_EMIHU</name>
<proteinExistence type="predicted"/>
<sequence>MRASGAGRRRSSRRRCWRRRRPPPLTPRAGLGQASASHPHPFKAEFLPQAEATRVVAEYQQELREETARQREAHAEAGRKLASVEAAEEEVRKAGAKAVQSLMAEFQVLRAEAEEARKTTEQQVLAREAEQFMAISNRASEIGSSLEEYGSQLRRAEDDVEACRASVRQAEARLQQSEEAAEELGQRFGEVGRALSGLQSQSREHKQAAGELRASLQASVKALEGSVAELARDAVDAAGGGRESRRPAGGRQPRLASDARVAAQCVCGALSRVVPMTAARNA</sequence>
<reference evidence="2" key="1">
    <citation type="submission" date="2021-01" db="EMBL/GenBank/DDBJ databases">
        <authorList>
            <person name="Corre E."/>
            <person name="Pelletier E."/>
            <person name="Niang G."/>
            <person name="Scheremetjew M."/>
            <person name="Finn R."/>
            <person name="Kale V."/>
            <person name="Holt S."/>
            <person name="Cochrane G."/>
            <person name="Meng A."/>
            <person name="Brown T."/>
            <person name="Cohen L."/>
        </authorList>
    </citation>
    <scope>NUCLEOTIDE SEQUENCE</scope>
    <source>
        <strain evidence="2">379</strain>
    </source>
</reference>
<feature type="compositionally biased region" description="Basic and acidic residues" evidence="1">
    <location>
        <begin position="64"/>
        <end position="79"/>
    </location>
</feature>
<feature type="region of interest" description="Disordered" evidence="1">
    <location>
        <begin position="1"/>
        <end position="49"/>
    </location>
</feature>
<protein>
    <submittedName>
        <fullName evidence="2">Uncharacterized protein</fullName>
    </submittedName>
</protein>
<feature type="region of interest" description="Disordered" evidence="1">
    <location>
        <begin position="236"/>
        <end position="259"/>
    </location>
</feature>
<feature type="region of interest" description="Disordered" evidence="1">
    <location>
        <begin position="64"/>
        <end position="83"/>
    </location>
</feature>